<reference evidence="2" key="1">
    <citation type="journal article" date="2011" name="Proc. Natl. Acad. Sci. U.S.A.">
        <title>Genomic insights into the physiology and ecology of the marine filamentous cyanobacterium Lyngbya majuscula.</title>
        <authorList>
            <person name="Jones A.C."/>
            <person name="Monroe E.A."/>
            <person name="Podell S."/>
            <person name="Hess W.R."/>
            <person name="Klages S."/>
            <person name="Esquenazi E."/>
            <person name="Niessen S."/>
            <person name="Hoover H."/>
            <person name="Rothmann M."/>
            <person name="Lasken R.S."/>
            <person name="Yates J.R.III."/>
            <person name="Reinhardt R."/>
            <person name="Kube M."/>
            <person name="Burkart M.D."/>
            <person name="Allen E.E."/>
            <person name="Dorrestein P.C."/>
            <person name="Gerwick W.H."/>
            <person name="Gerwick L."/>
        </authorList>
    </citation>
    <scope>NUCLEOTIDE SEQUENCE [LARGE SCALE GENOMIC DNA]</scope>
    <source>
        <strain evidence="2">3L</strain>
    </source>
</reference>
<evidence type="ECO:0000313" key="2">
    <source>
        <dbReference type="Proteomes" id="UP000003959"/>
    </source>
</evidence>
<dbReference type="OrthoDB" id="478276at2"/>
<name>F4XPS0_9CYAN</name>
<dbReference type="HOGENOM" id="CLU_749331_0_0_3"/>
<evidence type="ECO:0000313" key="1">
    <source>
        <dbReference type="EMBL" id="EGJ33524.1"/>
    </source>
</evidence>
<dbReference type="SUPFAM" id="SSF48452">
    <property type="entry name" value="TPR-like"/>
    <property type="match status" value="1"/>
</dbReference>
<dbReference type="EMBL" id="GL890848">
    <property type="protein sequence ID" value="EGJ33524.1"/>
    <property type="molecule type" value="Genomic_DNA"/>
</dbReference>
<dbReference type="Pfam" id="PF14559">
    <property type="entry name" value="TPR_19"/>
    <property type="match status" value="1"/>
</dbReference>
<dbReference type="AlphaFoldDB" id="F4XPS0"/>
<dbReference type="eggNOG" id="COG4783">
    <property type="taxonomic scope" value="Bacteria"/>
</dbReference>
<dbReference type="Proteomes" id="UP000003959">
    <property type="component" value="Unassembled WGS sequence"/>
</dbReference>
<proteinExistence type="predicted"/>
<keyword evidence="2" id="KW-1185">Reference proteome</keyword>
<dbReference type="InterPro" id="IPR011990">
    <property type="entry name" value="TPR-like_helical_dom_sf"/>
</dbReference>
<dbReference type="Gene3D" id="1.25.40.10">
    <property type="entry name" value="Tetratricopeptide repeat domain"/>
    <property type="match status" value="1"/>
</dbReference>
<accession>F4XPS0</accession>
<dbReference type="RefSeq" id="WP_008182161.1">
    <property type="nucleotide sequence ID" value="NZ_GL890848.1"/>
</dbReference>
<protein>
    <recommendedName>
        <fullName evidence="3">Tetratricopeptide repeat protein</fullName>
    </recommendedName>
</protein>
<sequence>MLKQIADAFEHHDYQTAARLIKQLLKQEPNNPWTQLYLGRLQEVRGKQEAAERIYRQLLKGTPVPKIMAQARQGLARLEATAKEQRRQALAQATADPESNQLGVLVLKPISQQDKPTAAQHLARILGIDPYTARLQLPTRGWRLYRTGPVGELKYYGSLLREASIKCLWASLADIKTINIYQVKYFSDSSDQETTVVCQNSQGQLGSFSFNWSEVTQRVEGRLPLFEKVVDLDARRNLTRKTQTLDYALVCDLHLPQRHSILRVCDRNYQFQQGIALTLKPVSSQNSLSQDSHIHQSTTRVNWNNLTDYLNLRLLEKPVWSDFTTFAQTAIDYPDLLEKLESHIDLFRLVETPWDPAFQLYSGLVFLTNH</sequence>
<organism evidence="1 2">
    <name type="scientific">Moorena producens 3L</name>
    <dbReference type="NCBI Taxonomy" id="489825"/>
    <lineage>
        <taxon>Bacteria</taxon>
        <taxon>Bacillati</taxon>
        <taxon>Cyanobacteriota</taxon>
        <taxon>Cyanophyceae</taxon>
        <taxon>Coleofasciculales</taxon>
        <taxon>Coleofasciculaceae</taxon>
        <taxon>Moorena</taxon>
    </lineage>
</organism>
<gene>
    <name evidence="1" type="ORF">LYNGBM3L_34020</name>
</gene>
<evidence type="ECO:0008006" key="3">
    <source>
        <dbReference type="Google" id="ProtNLM"/>
    </source>
</evidence>